<keyword evidence="4" id="KW-1015">Disulfide bond</keyword>
<dbReference type="PANTHER" id="PTHR23301">
    <property type="entry name" value="CHITIN BINDING PERITROPHIN-A"/>
    <property type="match status" value="1"/>
</dbReference>
<dbReference type="SMART" id="SM00494">
    <property type="entry name" value="ChtBD2"/>
    <property type="match status" value="2"/>
</dbReference>
<dbReference type="Proteomes" id="UP000828390">
    <property type="component" value="Unassembled WGS sequence"/>
</dbReference>
<dbReference type="OrthoDB" id="6020543at2759"/>
<organism evidence="8 9">
    <name type="scientific">Dreissena polymorpha</name>
    <name type="common">Zebra mussel</name>
    <name type="synonym">Mytilus polymorpha</name>
    <dbReference type="NCBI Taxonomy" id="45954"/>
    <lineage>
        <taxon>Eukaryota</taxon>
        <taxon>Metazoa</taxon>
        <taxon>Spiralia</taxon>
        <taxon>Lophotrochozoa</taxon>
        <taxon>Mollusca</taxon>
        <taxon>Bivalvia</taxon>
        <taxon>Autobranchia</taxon>
        <taxon>Heteroconchia</taxon>
        <taxon>Euheterodonta</taxon>
        <taxon>Imparidentia</taxon>
        <taxon>Neoheterodontei</taxon>
        <taxon>Myida</taxon>
        <taxon>Dreissenoidea</taxon>
        <taxon>Dreissenidae</taxon>
        <taxon>Dreissena</taxon>
    </lineage>
</organism>
<evidence type="ECO:0000256" key="3">
    <source>
        <dbReference type="ARBA" id="ARBA00022737"/>
    </source>
</evidence>
<evidence type="ECO:0000313" key="9">
    <source>
        <dbReference type="Proteomes" id="UP000828390"/>
    </source>
</evidence>
<keyword evidence="5" id="KW-0325">Glycoprotein</keyword>
<protein>
    <recommendedName>
        <fullName evidence="7">Chitin-binding type-2 domain-containing protein</fullName>
    </recommendedName>
</protein>
<evidence type="ECO:0000256" key="4">
    <source>
        <dbReference type="ARBA" id="ARBA00023157"/>
    </source>
</evidence>
<keyword evidence="9" id="KW-1185">Reference proteome</keyword>
<evidence type="ECO:0000256" key="6">
    <source>
        <dbReference type="SAM" id="SignalP"/>
    </source>
</evidence>
<feature type="domain" description="Chitin-binding type-2" evidence="7">
    <location>
        <begin position="19"/>
        <end position="75"/>
    </location>
</feature>
<keyword evidence="1" id="KW-0147">Chitin-binding</keyword>
<feature type="domain" description="Chitin-binding type-2" evidence="7">
    <location>
        <begin position="76"/>
        <end position="136"/>
    </location>
</feature>
<reference evidence="8" key="1">
    <citation type="journal article" date="2019" name="bioRxiv">
        <title>The Genome of the Zebra Mussel, Dreissena polymorpha: A Resource for Invasive Species Research.</title>
        <authorList>
            <person name="McCartney M.A."/>
            <person name="Auch B."/>
            <person name="Kono T."/>
            <person name="Mallez S."/>
            <person name="Zhang Y."/>
            <person name="Obille A."/>
            <person name="Becker A."/>
            <person name="Abrahante J.E."/>
            <person name="Garbe J."/>
            <person name="Badalamenti J.P."/>
            <person name="Herman A."/>
            <person name="Mangelson H."/>
            <person name="Liachko I."/>
            <person name="Sullivan S."/>
            <person name="Sone E.D."/>
            <person name="Koren S."/>
            <person name="Silverstein K.A.T."/>
            <person name="Beckman K.B."/>
            <person name="Gohl D.M."/>
        </authorList>
    </citation>
    <scope>NUCLEOTIDE SEQUENCE</scope>
    <source>
        <strain evidence="8">Duluth1</strain>
        <tissue evidence="8">Whole animal</tissue>
    </source>
</reference>
<dbReference type="AlphaFoldDB" id="A0A9D4N9Y9"/>
<accession>A0A9D4N9Y9</accession>
<name>A0A9D4N9Y9_DREPO</name>
<dbReference type="InterPro" id="IPR051940">
    <property type="entry name" value="Chitin_bind-dev_reg"/>
</dbReference>
<dbReference type="GO" id="GO:0008061">
    <property type="term" value="F:chitin binding"/>
    <property type="evidence" value="ECO:0007669"/>
    <property type="project" value="UniProtKB-KW"/>
</dbReference>
<dbReference type="PANTHER" id="PTHR23301:SF0">
    <property type="entry name" value="CHITIN-BINDING TYPE-2 DOMAIN-CONTAINING PROTEIN-RELATED"/>
    <property type="match status" value="1"/>
</dbReference>
<dbReference type="SUPFAM" id="SSF57625">
    <property type="entry name" value="Invertebrate chitin-binding proteins"/>
    <property type="match status" value="2"/>
</dbReference>
<dbReference type="InterPro" id="IPR002557">
    <property type="entry name" value="Chitin-bd_dom"/>
</dbReference>
<comment type="caution">
    <text evidence="8">The sequence shown here is derived from an EMBL/GenBank/DDBJ whole genome shotgun (WGS) entry which is preliminary data.</text>
</comment>
<evidence type="ECO:0000256" key="1">
    <source>
        <dbReference type="ARBA" id="ARBA00022669"/>
    </source>
</evidence>
<dbReference type="Pfam" id="PF01607">
    <property type="entry name" value="CBM_14"/>
    <property type="match status" value="2"/>
</dbReference>
<evidence type="ECO:0000256" key="5">
    <source>
        <dbReference type="ARBA" id="ARBA00023180"/>
    </source>
</evidence>
<keyword evidence="3" id="KW-0677">Repeat</keyword>
<dbReference type="PROSITE" id="PS50940">
    <property type="entry name" value="CHIT_BIND_II"/>
    <property type="match status" value="2"/>
</dbReference>
<dbReference type="EMBL" id="JAIWYP010000001">
    <property type="protein sequence ID" value="KAH3890721.1"/>
    <property type="molecule type" value="Genomic_DNA"/>
</dbReference>
<reference evidence="8" key="2">
    <citation type="submission" date="2020-11" db="EMBL/GenBank/DDBJ databases">
        <authorList>
            <person name="McCartney M.A."/>
            <person name="Auch B."/>
            <person name="Kono T."/>
            <person name="Mallez S."/>
            <person name="Becker A."/>
            <person name="Gohl D.M."/>
            <person name="Silverstein K.A.T."/>
            <person name="Koren S."/>
            <person name="Bechman K.B."/>
            <person name="Herman A."/>
            <person name="Abrahante J.E."/>
            <person name="Garbe J."/>
        </authorList>
    </citation>
    <scope>NUCLEOTIDE SEQUENCE</scope>
    <source>
        <strain evidence="8">Duluth1</strain>
        <tissue evidence="8">Whole animal</tissue>
    </source>
</reference>
<evidence type="ECO:0000313" key="8">
    <source>
        <dbReference type="EMBL" id="KAH3890721.1"/>
    </source>
</evidence>
<dbReference type="GO" id="GO:0005576">
    <property type="term" value="C:extracellular region"/>
    <property type="evidence" value="ECO:0007669"/>
    <property type="project" value="InterPro"/>
</dbReference>
<feature type="signal peptide" evidence="6">
    <location>
        <begin position="1"/>
        <end position="19"/>
    </location>
</feature>
<evidence type="ECO:0000259" key="7">
    <source>
        <dbReference type="PROSITE" id="PS50940"/>
    </source>
</evidence>
<gene>
    <name evidence="8" type="ORF">DPMN_014809</name>
</gene>
<sequence length="139" mass="15041">MDKLIVFTYVLACVGTSNAVNCTALPDGVYEAGCKSYALCTDGRVSFIDCPENTTFNNNTNQCDNISNVLPPCGRVIDCSTKPYGRYPDYLDNCKSFYTCYAGEFQGHNFCPGGTVFDPLASACNWKFAVAPPCGTFTA</sequence>
<evidence type="ECO:0000256" key="2">
    <source>
        <dbReference type="ARBA" id="ARBA00022729"/>
    </source>
</evidence>
<dbReference type="Gene3D" id="2.170.140.10">
    <property type="entry name" value="Chitin binding domain"/>
    <property type="match status" value="2"/>
</dbReference>
<keyword evidence="2 6" id="KW-0732">Signal</keyword>
<dbReference type="InterPro" id="IPR036508">
    <property type="entry name" value="Chitin-bd_dom_sf"/>
</dbReference>
<feature type="chain" id="PRO_5038767568" description="Chitin-binding type-2 domain-containing protein" evidence="6">
    <location>
        <begin position="20"/>
        <end position="139"/>
    </location>
</feature>
<proteinExistence type="predicted"/>